<dbReference type="GO" id="GO:0016787">
    <property type="term" value="F:hydrolase activity"/>
    <property type="evidence" value="ECO:0007669"/>
    <property type="project" value="UniProtKB-KW"/>
</dbReference>
<dbReference type="SUPFAM" id="SSF55811">
    <property type="entry name" value="Nudix"/>
    <property type="match status" value="1"/>
</dbReference>
<dbReference type="AlphaFoldDB" id="A0A1G1W592"/>
<dbReference type="PROSITE" id="PS00893">
    <property type="entry name" value="NUDIX_BOX"/>
    <property type="match status" value="1"/>
</dbReference>
<evidence type="ECO:0000313" key="3">
    <source>
        <dbReference type="EMBL" id="OGY22835.1"/>
    </source>
</evidence>
<protein>
    <recommendedName>
        <fullName evidence="2">Nudix hydrolase domain-containing protein</fullName>
    </recommendedName>
</protein>
<dbReference type="InterPro" id="IPR020084">
    <property type="entry name" value="NUDIX_hydrolase_CS"/>
</dbReference>
<name>A0A1G1W592_9BACT</name>
<proteinExistence type="predicted"/>
<reference evidence="3 4" key="1">
    <citation type="journal article" date="2016" name="Nat. Commun.">
        <title>Thousands of microbial genomes shed light on interconnected biogeochemical processes in an aquifer system.</title>
        <authorList>
            <person name="Anantharaman K."/>
            <person name="Brown C.T."/>
            <person name="Hug L.A."/>
            <person name="Sharon I."/>
            <person name="Castelle C.J."/>
            <person name="Probst A.J."/>
            <person name="Thomas B.C."/>
            <person name="Singh A."/>
            <person name="Wilkins M.J."/>
            <person name="Karaoz U."/>
            <person name="Brodie E.L."/>
            <person name="Williams K.H."/>
            <person name="Hubbard S.S."/>
            <person name="Banfield J.F."/>
        </authorList>
    </citation>
    <scope>NUCLEOTIDE SEQUENCE [LARGE SCALE GENOMIC DNA]</scope>
</reference>
<accession>A0A1G1W592</accession>
<dbReference type="InterPro" id="IPR015797">
    <property type="entry name" value="NUDIX_hydrolase-like_dom_sf"/>
</dbReference>
<evidence type="ECO:0000256" key="1">
    <source>
        <dbReference type="ARBA" id="ARBA00022801"/>
    </source>
</evidence>
<feature type="domain" description="Nudix hydrolase" evidence="2">
    <location>
        <begin position="33"/>
        <end position="168"/>
    </location>
</feature>
<dbReference type="EMBL" id="MHCQ01000050">
    <property type="protein sequence ID" value="OGY22835.1"/>
    <property type="molecule type" value="Genomic_DNA"/>
</dbReference>
<sequence length="193" mass="22111">MNEIKELELQFGEPRVYDFKLEVSASFSPPFDSRHSGKEIVLVLRSSGGKIWLHRKTYYPKDGFRLQTGGIKSGEKVYDALRRELKEETGIEKDPDKFLAIINYQLTAPQIKTDFVDYLFLFDGIDVEPKPEDLTENIAELKPVDIGDFPSVINVLSNQPDNSPNTDKQIGLWSDWGKFRALSHEVVYDLLKD</sequence>
<organism evidence="3 4">
    <name type="scientific">Candidatus Woykebacteria bacterium RBG_13_40_7b</name>
    <dbReference type="NCBI Taxonomy" id="1802594"/>
    <lineage>
        <taxon>Bacteria</taxon>
        <taxon>Candidatus Woykeibacteriota</taxon>
    </lineage>
</organism>
<dbReference type="InterPro" id="IPR000086">
    <property type="entry name" value="NUDIX_hydrolase_dom"/>
</dbReference>
<dbReference type="Gene3D" id="3.90.79.10">
    <property type="entry name" value="Nucleoside Triphosphate Pyrophosphohydrolase"/>
    <property type="match status" value="1"/>
</dbReference>
<evidence type="ECO:0000259" key="2">
    <source>
        <dbReference type="PROSITE" id="PS51462"/>
    </source>
</evidence>
<dbReference type="Pfam" id="PF00293">
    <property type="entry name" value="NUDIX"/>
    <property type="match status" value="1"/>
</dbReference>
<evidence type="ECO:0000313" key="4">
    <source>
        <dbReference type="Proteomes" id="UP000177103"/>
    </source>
</evidence>
<dbReference type="PROSITE" id="PS51462">
    <property type="entry name" value="NUDIX"/>
    <property type="match status" value="1"/>
</dbReference>
<dbReference type="CDD" id="cd02883">
    <property type="entry name" value="NUDIX_Hydrolase"/>
    <property type="match status" value="1"/>
</dbReference>
<gene>
    <name evidence="3" type="ORF">A2Y57_02925</name>
</gene>
<comment type="caution">
    <text evidence="3">The sequence shown here is derived from an EMBL/GenBank/DDBJ whole genome shotgun (WGS) entry which is preliminary data.</text>
</comment>
<dbReference type="Proteomes" id="UP000177103">
    <property type="component" value="Unassembled WGS sequence"/>
</dbReference>
<keyword evidence="1" id="KW-0378">Hydrolase</keyword>